<feature type="transmembrane region" description="Helical" evidence="7">
    <location>
        <begin position="25"/>
        <end position="47"/>
    </location>
</feature>
<comment type="similarity">
    <text evidence="1">Belongs to the Lgt family.</text>
</comment>
<feature type="transmembrane region" description="Helical" evidence="7">
    <location>
        <begin position="97"/>
        <end position="116"/>
    </location>
</feature>
<protein>
    <submittedName>
        <fullName evidence="8">Prolipoprotein diacylglyceryl transferase</fullName>
    </submittedName>
</protein>
<keyword evidence="9" id="KW-1185">Reference proteome</keyword>
<dbReference type="GO" id="GO:0042158">
    <property type="term" value="P:lipoprotein biosynthetic process"/>
    <property type="evidence" value="ECO:0007669"/>
    <property type="project" value="InterPro"/>
</dbReference>
<keyword evidence="3 8" id="KW-0808">Transferase</keyword>
<evidence type="ECO:0000256" key="5">
    <source>
        <dbReference type="ARBA" id="ARBA00022989"/>
    </source>
</evidence>
<dbReference type="OrthoDB" id="871140at2"/>
<feature type="transmembrane region" description="Helical" evidence="7">
    <location>
        <begin position="59"/>
        <end position="77"/>
    </location>
</feature>
<feature type="transmembrane region" description="Helical" evidence="7">
    <location>
        <begin position="123"/>
        <end position="142"/>
    </location>
</feature>
<keyword evidence="4 7" id="KW-0812">Transmembrane</keyword>
<dbReference type="EMBL" id="CP012622">
    <property type="protein sequence ID" value="ALD65980.1"/>
    <property type="molecule type" value="Genomic_DNA"/>
</dbReference>
<keyword evidence="8" id="KW-0449">Lipoprotein</keyword>
<evidence type="ECO:0000256" key="2">
    <source>
        <dbReference type="ARBA" id="ARBA00022475"/>
    </source>
</evidence>
<keyword evidence="2" id="KW-1003">Cell membrane</keyword>
<sequence>MINFLSDVIWENGEKIPYESDPLSFLYSLLVVTGVLTVIFVSAFKLYKRGIPLKDFMNGIYISLPVGIIGASIFGKLGSSGDQWKLYMLVFFWEPGMSFFGSMLCGGTAAFLWLWHKSRQSRISIYVYADCIVPNILLGQSIGRWGNLFNHEILGREVHDLNKINWLPNFIWHRLFYFKDLSASSELDTLQFREPLFLYESFATLFLWLLITFVFANLWKIISKKPWKIDPENFPCKANKTFKSISEENLKIYNTQTTIEYLKDKEGKLYLSNSWVWKKAYTLYEPSKDLTQKAQFKIDQRKTLAIKAQEKYVALIRKNNEEIQKQKSKLEKSKITKQEFNNYRIQLKKDSRSELKKLKFEKNRFISFLKSDSKELYEINNPNSYKIIHSGVLAGIYIVGYTMIRVILDQLRNPYELTVKNNVVLNSLFLTGFLILGLSIIIFAQFIAPKKWREEGWLYEKSY</sequence>
<organism evidence="8 9">
    <name type="scientific">Spiroplasma cantharicola</name>
    <dbReference type="NCBI Taxonomy" id="362837"/>
    <lineage>
        <taxon>Bacteria</taxon>
        <taxon>Bacillati</taxon>
        <taxon>Mycoplasmatota</taxon>
        <taxon>Mollicutes</taxon>
        <taxon>Entomoplasmatales</taxon>
        <taxon>Spiroplasmataceae</taxon>
        <taxon>Spiroplasma</taxon>
    </lineage>
</organism>
<name>A0A0M4JVW8_9MOLU</name>
<feature type="transmembrane region" description="Helical" evidence="7">
    <location>
        <begin position="196"/>
        <end position="219"/>
    </location>
</feature>
<gene>
    <name evidence="8" type="primary">lgt</name>
    <name evidence="8" type="ORF">SCANT_v1c00700</name>
</gene>
<feature type="transmembrane region" description="Helical" evidence="7">
    <location>
        <begin position="428"/>
        <end position="448"/>
    </location>
</feature>
<evidence type="ECO:0000256" key="3">
    <source>
        <dbReference type="ARBA" id="ARBA00022679"/>
    </source>
</evidence>
<evidence type="ECO:0000256" key="7">
    <source>
        <dbReference type="SAM" id="Phobius"/>
    </source>
</evidence>
<dbReference type="GO" id="GO:0005886">
    <property type="term" value="C:plasma membrane"/>
    <property type="evidence" value="ECO:0007669"/>
    <property type="project" value="InterPro"/>
</dbReference>
<dbReference type="Pfam" id="PF01790">
    <property type="entry name" value="LGT"/>
    <property type="match status" value="1"/>
</dbReference>
<dbReference type="InterPro" id="IPR001640">
    <property type="entry name" value="Lgt"/>
</dbReference>
<evidence type="ECO:0000256" key="1">
    <source>
        <dbReference type="ARBA" id="ARBA00007150"/>
    </source>
</evidence>
<dbReference type="Proteomes" id="UP000063919">
    <property type="component" value="Chromosome"/>
</dbReference>
<dbReference type="GO" id="GO:0008961">
    <property type="term" value="F:phosphatidylglycerol-prolipoprotein diacylglyceryl transferase activity"/>
    <property type="evidence" value="ECO:0007669"/>
    <property type="project" value="InterPro"/>
</dbReference>
<dbReference type="PATRIC" id="fig|362837.3.peg.70"/>
<evidence type="ECO:0000313" key="9">
    <source>
        <dbReference type="Proteomes" id="UP000063919"/>
    </source>
</evidence>
<keyword evidence="5 7" id="KW-1133">Transmembrane helix</keyword>
<dbReference type="STRING" id="362837.SCANT_v1c00700"/>
<dbReference type="KEGG" id="scj:SCANT_v1c00700"/>
<evidence type="ECO:0000313" key="8">
    <source>
        <dbReference type="EMBL" id="ALD65980.1"/>
    </source>
</evidence>
<proteinExistence type="inferred from homology"/>
<evidence type="ECO:0000256" key="6">
    <source>
        <dbReference type="ARBA" id="ARBA00023136"/>
    </source>
</evidence>
<dbReference type="PANTHER" id="PTHR30589">
    <property type="entry name" value="PROLIPOPROTEIN DIACYLGLYCERYL TRANSFERASE"/>
    <property type="match status" value="1"/>
</dbReference>
<dbReference type="AlphaFoldDB" id="A0A0M4JVW8"/>
<evidence type="ECO:0000256" key="4">
    <source>
        <dbReference type="ARBA" id="ARBA00022692"/>
    </source>
</evidence>
<dbReference type="PANTHER" id="PTHR30589:SF0">
    <property type="entry name" value="PHOSPHATIDYLGLYCEROL--PROLIPOPROTEIN DIACYLGLYCERYL TRANSFERASE"/>
    <property type="match status" value="1"/>
</dbReference>
<keyword evidence="6 7" id="KW-0472">Membrane</keyword>
<reference evidence="8 9" key="1">
    <citation type="journal article" date="2015" name="Genome Announc.">
        <title>Complete Genome Sequence of Spiroplasma cantharicola CC-1T (DSM 21588), a Bacterium Isolated from Soldier Beetle (Cantharis carolinus).</title>
        <authorList>
            <person name="Lo W.S."/>
            <person name="Liu P.Y."/>
            <person name="Kuo C.H."/>
        </authorList>
    </citation>
    <scope>NUCLEOTIDE SEQUENCE [LARGE SCALE GENOMIC DNA]</scope>
    <source>
        <strain evidence="8 9">CC-1</strain>
    </source>
</reference>
<accession>A0A0M4JVW8</accession>
<feature type="transmembrane region" description="Helical" evidence="7">
    <location>
        <begin position="387"/>
        <end position="408"/>
    </location>
</feature>